<dbReference type="CDD" id="cd06225">
    <property type="entry name" value="HAMP"/>
    <property type="match status" value="1"/>
</dbReference>
<dbReference type="Pfam" id="PF00672">
    <property type="entry name" value="HAMP"/>
    <property type="match status" value="1"/>
</dbReference>
<dbReference type="PRINTS" id="PR00260">
    <property type="entry name" value="CHEMTRNSDUCR"/>
</dbReference>
<dbReference type="Pfam" id="PF12729">
    <property type="entry name" value="4HB_MCP_1"/>
    <property type="match status" value="1"/>
</dbReference>
<name>R7AZW8_9FIRM</name>
<evidence type="ECO:0000256" key="2">
    <source>
        <dbReference type="ARBA" id="ARBA00029447"/>
    </source>
</evidence>
<evidence type="ECO:0000256" key="1">
    <source>
        <dbReference type="ARBA" id="ARBA00022500"/>
    </source>
</evidence>
<dbReference type="EMBL" id="CBHH010000025">
    <property type="protein sequence ID" value="CDD56047.1"/>
    <property type="molecule type" value="Genomic_DNA"/>
</dbReference>
<dbReference type="InterPro" id="IPR051310">
    <property type="entry name" value="MCP_chemotaxis"/>
</dbReference>
<sequence>MNRLKEKLTEKLKNKSINSKLKTSHGIIVVLSVIIAVVLLVGMTVIAGKVKKIFVGPMTNVSDIADIKYGLTDLQSEINSYIIAGNAGAGSDYNGFSSNMEADVKLVTEAVQSLDETIDNSEGKDVLERLKSKINEGEKIRPQLMTLLKNKDLNNAYTYNKNTYKPVVNDIKELSLELESIINASGKSYYKSSMISSYVLIGIGVVLLIIAVAASVMLTGIITDMLTAPIKELDDAAAHMYNGDLGAADNITYESEDELGELAEALRGTMNVLYSYVDEISATLREIAKGDLTKPSENITDFRGDFASIKESFVYILKNFNITLTNIQNTSGLVEAGAADIASAAVELSTGTTDQASSIEELTATVETVANLAETSAKKTQEAYESIEKAARDAKSEQVRMQELTEEMANITAISKEIENITATIEDIASQTSLLALNASIEAARAGEAGKGFAVVADEIGKLATDSSNSAVNTRELIGKTMEEIGKGNDITASVAEVFGKIIGQMHEFAEVARTTNEASKGQADALAQIEAGIEQISGVTQNTAAAAQESNAISTQLSEKADELDELVRRFKLYSAVEKK</sequence>
<keyword evidence="5" id="KW-1133">Transmembrane helix</keyword>
<keyword evidence="1" id="KW-0145">Chemotaxis</keyword>
<keyword evidence="4" id="KW-0175">Coiled coil</keyword>
<reference evidence="8" key="1">
    <citation type="submission" date="2012-11" db="EMBL/GenBank/DDBJ databases">
        <title>Dependencies among metagenomic species, viruses, plasmids and units of genetic variation.</title>
        <authorList>
            <person name="Nielsen H.B."/>
            <person name="Almeida M."/>
            <person name="Juncker A.S."/>
            <person name="Rasmussen S."/>
            <person name="Li J."/>
            <person name="Sunagawa S."/>
            <person name="Plichta D."/>
            <person name="Gautier L."/>
            <person name="Le Chatelier E."/>
            <person name="Peletier E."/>
            <person name="Bonde I."/>
            <person name="Nielsen T."/>
            <person name="Manichanh C."/>
            <person name="Arumugam M."/>
            <person name="Batto J."/>
            <person name="Santos M.B.Q.D."/>
            <person name="Blom N."/>
            <person name="Borruel N."/>
            <person name="Burgdorf K.S."/>
            <person name="Boumezbeur F."/>
            <person name="Casellas F."/>
            <person name="Dore J."/>
            <person name="Guarner F."/>
            <person name="Hansen T."/>
            <person name="Hildebrand F."/>
            <person name="Kaas R.S."/>
            <person name="Kennedy S."/>
            <person name="Kristiansen K."/>
            <person name="Kultima J.R."/>
            <person name="Leonard P."/>
            <person name="Levenez F."/>
            <person name="Lund O."/>
            <person name="Moumen B."/>
            <person name="Le Paslier D."/>
            <person name="Pons N."/>
            <person name="Pedersen O."/>
            <person name="Prifti E."/>
            <person name="Qin J."/>
            <person name="Raes J."/>
            <person name="Tap J."/>
            <person name="Tims S."/>
            <person name="Ussery D.W."/>
            <person name="Yamada T."/>
            <person name="MetaHit consortium"/>
            <person name="Renault P."/>
            <person name="Sicheritz-Ponten T."/>
            <person name="Bork P."/>
            <person name="Wang J."/>
            <person name="Brunak S."/>
            <person name="Ehrlich S.D."/>
        </authorList>
    </citation>
    <scope>NUCLEOTIDE SEQUENCE [LARGE SCALE GENOMIC DNA]</scope>
</reference>
<dbReference type="PANTHER" id="PTHR43531:SF11">
    <property type="entry name" value="METHYL-ACCEPTING CHEMOTAXIS PROTEIN 3"/>
    <property type="match status" value="1"/>
</dbReference>
<evidence type="ECO:0000256" key="4">
    <source>
        <dbReference type="SAM" id="Coils"/>
    </source>
</evidence>
<evidence type="ECO:0000256" key="5">
    <source>
        <dbReference type="SAM" id="Phobius"/>
    </source>
</evidence>
<gene>
    <name evidence="8" type="ORF">BN656_00710</name>
</gene>
<dbReference type="Pfam" id="PF00015">
    <property type="entry name" value="MCPsignal"/>
    <property type="match status" value="1"/>
</dbReference>
<evidence type="ECO:0000313" key="8">
    <source>
        <dbReference type="EMBL" id="CDD56047.1"/>
    </source>
</evidence>
<dbReference type="PROSITE" id="PS50111">
    <property type="entry name" value="CHEMOTAXIS_TRANSDUC_2"/>
    <property type="match status" value="1"/>
</dbReference>
<dbReference type="InterPro" id="IPR004089">
    <property type="entry name" value="MCPsignal_dom"/>
</dbReference>
<dbReference type="Proteomes" id="UP000018141">
    <property type="component" value="Unassembled WGS sequence"/>
</dbReference>
<keyword evidence="3" id="KW-0807">Transducer</keyword>
<evidence type="ECO:0000259" key="6">
    <source>
        <dbReference type="PROSITE" id="PS50111"/>
    </source>
</evidence>
<comment type="similarity">
    <text evidence="2">Belongs to the methyl-accepting chemotaxis (MCP) protein family.</text>
</comment>
<feature type="domain" description="Methyl-accepting transducer" evidence="6">
    <location>
        <begin position="330"/>
        <end position="559"/>
    </location>
</feature>
<dbReference type="PROSITE" id="PS50885">
    <property type="entry name" value="HAMP"/>
    <property type="match status" value="1"/>
</dbReference>
<evidence type="ECO:0000313" key="9">
    <source>
        <dbReference type="Proteomes" id="UP000018141"/>
    </source>
</evidence>
<feature type="transmembrane region" description="Helical" evidence="5">
    <location>
        <begin position="198"/>
        <end position="222"/>
    </location>
</feature>
<feature type="coiled-coil region" evidence="4">
    <location>
        <begin position="377"/>
        <end position="421"/>
    </location>
</feature>
<protein>
    <recommendedName>
        <fullName evidence="10">Methyl-accepting chemotaxis protein</fullName>
    </recommendedName>
</protein>
<dbReference type="SUPFAM" id="SSF58104">
    <property type="entry name" value="Methyl-accepting chemotaxis protein (MCP) signaling domain"/>
    <property type="match status" value="1"/>
</dbReference>
<feature type="transmembrane region" description="Helical" evidence="5">
    <location>
        <begin position="26"/>
        <end position="48"/>
    </location>
</feature>
<dbReference type="GO" id="GO:0004888">
    <property type="term" value="F:transmembrane signaling receptor activity"/>
    <property type="evidence" value="ECO:0007669"/>
    <property type="project" value="InterPro"/>
</dbReference>
<comment type="caution">
    <text evidence="8">The sequence shown here is derived from an EMBL/GenBank/DDBJ whole genome shotgun (WGS) entry which is preliminary data.</text>
</comment>
<feature type="domain" description="HAMP" evidence="7">
    <location>
        <begin position="224"/>
        <end position="278"/>
    </location>
</feature>
<proteinExistence type="inferred from homology"/>
<dbReference type="InterPro" id="IPR024478">
    <property type="entry name" value="HlyB_4HB_MCP"/>
</dbReference>
<dbReference type="GO" id="GO:0005886">
    <property type="term" value="C:plasma membrane"/>
    <property type="evidence" value="ECO:0007669"/>
    <property type="project" value="TreeGrafter"/>
</dbReference>
<keyword evidence="5" id="KW-0472">Membrane</keyword>
<dbReference type="InterPro" id="IPR004090">
    <property type="entry name" value="Chemotax_Me-accpt_rcpt"/>
</dbReference>
<dbReference type="SMART" id="SM00283">
    <property type="entry name" value="MA"/>
    <property type="match status" value="1"/>
</dbReference>
<dbReference type="AlphaFoldDB" id="R7AZW8"/>
<dbReference type="SMART" id="SM00304">
    <property type="entry name" value="HAMP"/>
    <property type="match status" value="1"/>
</dbReference>
<dbReference type="Gene3D" id="1.10.8.500">
    <property type="entry name" value="HAMP domain in histidine kinase"/>
    <property type="match status" value="1"/>
</dbReference>
<evidence type="ECO:0000256" key="3">
    <source>
        <dbReference type="PROSITE-ProRule" id="PRU00284"/>
    </source>
</evidence>
<organism evidence="8 9">
    <name type="scientific">Bacteroides pectinophilus CAG:437</name>
    <dbReference type="NCBI Taxonomy" id="1263051"/>
    <lineage>
        <taxon>Bacteria</taxon>
        <taxon>Bacillati</taxon>
        <taxon>Bacillota</taxon>
        <taxon>Clostridia</taxon>
        <taxon>Eubacteriales</taxon>
    </lineage>
</organism>
<evidence type="ECO:0000259" key="7">
    <source>
        <dbReference type="PROSITE" id="PS50885"/>
    </source>
</evidence>
<accession>R7AZW8</accession>
<evidence type="ECO:0008006" key="10">
    <source>
        <dbReference type="Google" id="ProtNLM"/>
    </source>
</evidence>
<keyword evidence="5" id="KW-0812">Transmembrane</keyword>
<dbReference type="PANTHER" id="PTHR43531">
    <property type="entry name" value="PROTEIN ICFG"/>
    <property type="match status" value="1"/>
</dbReference>
<dbReference type="GO" id="GO:0006935">
    <property type="term" value="P:chemotaxis"/>
    <property type="evidence" value="ECO:0007669"/>
    <property type="project" value="UniProtKB-KW"/>
</dbReference>
<dbReference type="GO" id="GO:0007165">
    <property type="term" value="P:signal transduction"/>
    <property type="evidence" value="ECO:0007669"/>
    <property type="project" value="UniProtKB-KW"/>
</dbReference>
<dbReference type="Gene3D" id="1.10.287.950">
    <property type="entry name" value="Methyl-accepting chemotaxis protein"/>
    <property type="match status" value="1"/>
</dbReference>
<dbReference type="InterPro" id="IPR003660">
    <property type="entry name" value="HAMP_dom"/>
</dbReference>